<dbReference type="InterPro" id="IPR032816">
    <property type="entry name" value="VTT_dom"/>
</dbReference>
<protein>
    <submittedName>
        <fullName evidence="3">DedA family protein</fullName>
    </submittedName>
</protein>
<feature type="transmembrane region" description="Helical" evidence="1">
    <location>
        <begin position="37"/>
        <end position="64"/>
    </location>
</feature>
<organism evidence="3 4">
    <name type="scientific">Orrella daihaiensis</name>
    <dbReference type="NCBI Taxonomy" id="2782176"/>
    <lineage>
        <taxon>Bacteria</taxon>
        <taxon>Pseudomonadati</taxon>
        <taxon>Pseudomonadota</taxon>
        <taxon>Betaproteobacteria</taxon>
        <taxon>Burkholderiales</taxon>
        <taxon>Alcaligenaceae</taxon>
        <taxon>Orrella</taxon>
    </lineage>
</organism>
<evidence type="ECO:0000313" key="3">
    <source>
        <dbReference type="EMBL" id="UOD50665.1"/>
    </source>
</evidence>
<keyword evidence="1" id="KW-1133">Transmembrane helix</keyword>
<proteinExistence type="predicted"/>
<dbReference type="Pfam" id="PF09335">
    <property type="entry name" value="VTT_dom"/>
    <property type="match status" value="1"/>
</dbReference>
<name>A0ABY4ANQ3_9BURK</name>
<keyword evidence="1" id="KW-0812">Transmembrane</keyword>
<reference evidence="3 4" key="1">
    <citation type="submission" date="2020-11" db="EMBL/GenBank/DDBJ databases">
        <title>Algicoccus daihaiensis sp.nov., isolated from Daihai Lake in Inner Mongolia.</title>
        <authorList>
            <person name="Kai J."/>
        </authorList>
    </citation>
    <scope>NUCLEOTIDE SEQUENCE [LARGE SCALE GENOMIC DNA]</scope>
    <source>
        <strain evidence="4">f23</strain>
    </source>
</reference>
<dbReference type="RefSeq" id="WP_243479073.1">
    <property type="nucleotide sequence ID" value="NZ_CP063982.1"/>
</dbReference>
<keyword evidence="1" id="KW-0472">Membrane</keyword>
<feature type="transmembrane region" description="Helical" evidence="1">
    <location>
        <begin position="124"/>
        <end position="149"/>
    </location>
</feature>
<gene>
    <name evidence="3" type="ORF">DHf2319_01645</name>
</gene>
<dbReference type="PANTHER" id="PTHR42709:SF4">
    <property type="entry name" value="INNER MEMBRANE PROTEIN YQAA"/>
    <property type="match status" value="1"/>
</dbReference>
<keyword evidence="4" id="KW-1185">Reference proteome</keyword>
<dbReference type="InterPro" id="IPR051311">
    <property type="entry name" value="DedA_domain"/>
</dbReference>
<sequence length="151" mass="16192">MNIGLTALFVAGLVSSTLLPGGSEPLLVAYLMQQAPVAIWPTAAMAVLAVGLGNTLGGLVTYAMGRGGRYLWARWRHEVDQDKQSHQKARVWLDRWGPWALLLSWIPIVGDPLCLVAGALRLKFWACVAAIAVGKFARYLVLAGAVLAIQG</sequence>
<dbReference type="EMBL" id="CP063982">
    <property type="protein sequence ID" value="UOD50665.1"/>
    <property type="molecule type" value="Genomic_DNA"/>
</dbReference>
<feature type="transmembrane region" description="Helical" evidence="1">
    <location>
        <begin position="96"/>
        <end position="118"/>
    </location>
</feature>
<dbReference type="Proteomes" id="UP000831607">
    <property type="component" value="Chromosome"/>
</dbReference>
<evidence type="ECO:0000259" key="2">
    <source>
        <dbReference type="Pfam" id="PF09335"/>
    </source>
</evidence>
<dbReference type="PANTHER" id="PTHR42709">
    <property type="entry name" value="ALKALINE PHOSPHATASE LIKE PROTEIN"/>
    <property type="match status" value="1"/>
</dbReference>
<feature type="domain" description="VTT" evidence="2">
    <location>
        <begin position="41"/>
        <end position="145"/>
    </location>
</feature>
<evidence type="ECO:0000313" key="4">
    <source>
        <dbReference type="Proteomes" id="UP000831607"/>
    </source>
</evidence>
<accession>A0ABY4ANQ3</accession>
<evidence type="ECO:0000256" key="1">
    <source>
        <dbReference type="SAM" id="Phobius"/>
    </source>
</evidence>